<reference evidence="2" key="1">
    <citation type="journal article" date="2015" name="Nat. Genet.">
        <title>The genome and transcriptome of the zoonotic hookworm Ancylostoma ceylanicum identify infection-specific gene families.</title>
        <authorList>
            <person name="Schwarz E.M."/>
            <person name="Hu Y."/>
            <person name="Antoshechkin I."/>
            <person name="Miller M.M."/>
            <person name="Sternberg P.W."/>
            <person name="Aroian R.V."/>
        </authorList>
    </citation>
    <scope>NUCLEOTIDE SEQUENCE</scope>
    <source>
        <strain evidence="2">HY135</strain>
    </source>
</reference>
<accession>A0A016WPV7</accession>
<proteinExistence type="predicted"/>
<dbReference type="Proteomes" id="UP000024635">
    <property type="component" value="Unassembled WGS sequence"/>
</dbReference>
<comment type="caution">
    <text evidence="1">The sequence shown here is derived from an EMBL/GenBank/DDBJ whole genome shotgun (WGS) entry which is preliminary data.</text>
</comment>
<protein>
    <submittedName>
        <fullName evidence="1">Uncharacterized protein</fullName>
    </submittedName>
</protein>
<organism evidence="1 2">
    <name type="scientific">Ancylostoma ceylanicum</name>
    <dbReference type="NCBI Taxonomy" id="53326"/>
    <lineage>
        <taxon>Eukaryota</taxon>
        <taxon>Metazoa</taxon>
        <taxon>Ecdysozoa</taxon>
        <taxon>Nematoda</taxon>
        <taxon>Chromadorea</taxon>
        <taxon>Rhabditida</taxon>
        <taxon>Rhabditina</taxon>
        <taxon>Rhabditomorpha</taxon>
        <taxon>Strongyloidea</taxon>
        <taxon>Ancylostomatidae</taxon>
        <taxon>Ancylostomatinae</taxon>
        <taxon>Ancylostoma</taxon>
    </lineage>
</organism>
<evidence type="ECO:0000313" key="2">
    <source>
        <dbReference type="Proteomes" id="UP000024635"/>
    </source>
</evidence>
<sequence length="167" mass="18712">MYSEFQPVVDKGRKPRHGFPRCLCPADPLPRCSRHTECPHRGPGLCLRPFGVKGSASARHNPTSSEHVCTAEHMDILQISKRRRKLRKKGILWPRISKSSVSCTGSFIPQWKLTEGTALFSNTKMLVLSIIAAADKFILVDNLLFAASSLLAVRETRPCQDHILPRK</sequence>
<keyword evidence="2" id="KW-1185">Reference proteome</keyword>
<gene>
    <name evidence="1" type="primary">Acey_s0552.g3330</name>
    <name evidence="1" type="ORF">Y032_0552g3330</name>
</gene>
<dbReference type="EMBL" id="JARK01000152">
    <property type="protein sequence ID" value="EYC41854.1"/>
    <property type="molecule type" value="Genomic_DNA"/>
</dbReference>
<evidence type="ECO:0000313" key="1">
    <source>
        <dbReference type="EMBL" id="EYC41854.1"/>
    </source>
</evidence>
<dbReference type="AlphaFoldDB" id="A0A016WPV7"/>
<name>A0A016WPV7_9BILA</name>